<proteinExistence type="evidence at transcript level"/>
<sequence>FQFKLQSVNNTYIRNALVSDNETTVNEGSAADDEKPPLILEFTNYKDCALFRRPSRQNGCELWVEKKALQKVPLCCRFIFDRLCGSEKHMVYNETECTHFYRENRPTLKL</sequence>
<evidence type="ECO:0000313" key="1">
    <source>
        <dbReference type="EMBL" id="ABI52728.1"/>
    </source>
</evidence>
<dbReference type="GO" id="GO:0030682">
    <property type="term" value="P:symbiont-mediated perturbation of host defenses"/>
    <property type="evidence" value="ECO:0007669"/>
    <property type="project" value="InterPro"/>
</dbReference>
<reference evidence="1" key="1">
    <citation type="journal article" date="2008" name="Insect Biochem. Mol. Biol.">
        <title>Comparative sialomics between hard and soft ticks: implications for the evolution of blood-feeding behavior.</title>
        <authorList>
            <person name="Mans B.J."/>
            <person name="Andersen J.F."/>
            <person name="Francischetti I.M."/>
            <person name="Valenzuela J.G."/>
            <person name="Schwan T.G."/>
            <person name="Pham V.M."/>
            <person name="Garfield M.K."/>
            <person name="Hammer C.H."/>
            <person name="Ribeiro J.M."/>
        </authorList>
    </citation>
    <scope>NUCLEOTIDE SEQUENCE</scope>
    <source>
        <strain evidence="1">AM-249</strain>
        <tissue evidence="1">Adult salivary gland</tissue>
    </source>
</reference>
<protein>
    <submittedName>
        <fullName evidence="1">Lipocalin</fullName>
    </submittedName>
</protein>
<dbReference type="AlphaFoldDB" id="Q09JN5"/>
<organism evidence="1">
    <name type="scientific">Argas monolakensis</name>
    <name type="common">Mono lake bird tick</name>
    <dbReference type="NCBI Taxonomy" id="34602"/>
    <lineage>
        <taxon>Eukaryota</taxon>
        <taxon>Metazoa</taxon>
        <taxon>Ecdysozoa</taxon>
        <taxon>Arthropoda</taxon>
        <taxon>Chelicerata</taxon>
        <taxon>Arachnida</taxon>
        <taxon>Acari</taxon>
        <taxon>Parasitiformes</taxon>
        <taxon>Ixodida</taxon>
        <taxon>Ixodoidea</taxon>
        <taxon>Argasidae</taxon>
        <taxon>Argasinae</taxon>
        <taxon>Argas</taxon>
    </lineage>
</organism>
<dbReference type="Gene3D" id="2.40.128.20">
    <property type="match status" value="1"/>
</dbReference>
<dbReference type="GO" id="GO:0043176">
    <property type="term" value="F:amine binding"/>
    <property type="evidence" value="ECO:0007669"/>
    <property type="project" value="InterPro"/>
</dbReference>
<name>Q09JN5_ARGMO</name>
<dbReference type="InterPro" id="IPR002970">
    <property type="entry name" value="Tick_his-bd"/>
</dbReference>
<dbReference type="EMBL" id="DQ886811">
    <property type="protein sequence ID" value="ABI52728.1"/>
    <property type="molecule type" value="mRNA"/>
</dbReference>
<dbReference type="InterPro" id="IPR012674">
    <property type="entry name" value="Calycin"/>
</dbReference>
<dbReference type="Pfam" id="PF02098">
    <property type="entry name" value="His_binding"/>
    <property type="match status" value="1"/>
</dbReference>
<accession>Q09JN5</accession>
<dbReference type="SUPFAM" id="SSF50814">
    <property type="entry name" value="Lipocalins"/>
    <property type="match status" value="1"/>
</dbReference>
<feature type="non-terminal residue" evidence="1">
    <location>
        <position position="1"/>
    </location>
</feature>